<reference evidence="6 7" key="1">
    <citation type="submission" date="2017-06" db="EMBL/GenBank/DDBJ databases">
        <title>A platform for efficient transgenesis in Macrostomum lignano, a flatworm model organism for stem cell research.</title>
        <authorList>
            <person name="Berezikov E."/>
        </authorList>
    </citation>
    <scope>NUCLEOTIDE SEQUENCE [LARGE SCALE GENOMIC DNA]</scope>
    <source>
        <strain evidence="6">DV1</strain>
        <tissue evidence="6">Whole organism</tissue>
    </source>
</reference>
<proteinExistence type="predicted"/>
<evidence type="ECO:0000256" key="1">
    <source>
        <dbReference type="ARBA" id="ARBA00004123"/>
    </source>
</evidence>
<keyword evidence="7" id="KW-1185">Reference proteome</keyword>
<dbReference type="AlphaFoldDB" id="A0A267GMK6"/>
<dbReference type="GO" id="GO:0016180">
    <property type="term" value="P:snRNA processing"/>
    <property type="evidence" value="ECO:0007669"/>
    <property type="project" value="TreeGrafter"/>
</dbReference>
<evidence type="ECO:0000313" key="7">
    <source>
        <dbReference type="Proteomes" id="UP000215902"/>
    </source>
</evidence>
<keyword evidence="2" id="KW-0539">Nucleus</keyword>
<comment type="caution">
    <text evidence="6">The sequence shown here is derived from an EMBL/GenBank/DDBJ whole genome shotgun (WGS) entry which is preliminary data.</text>
</comment>
<evidence type="ECO:0000256" key="3">
    <source>
        <dbReference type="SAM" id="MobiDB-lite"/>
    </source>
</evidence>
<feature type="domain" description="Integrator complex subunit 4/Protein SIEL C-terminal Ig-like" evidence="4">
    <location>
        <begin position="854"/>
        <end position="953"/>
    </location>
</feature>
<gene>
    <name evidence="6" type="ORF">BOX15_Mlig013776g1</name>
    <name evidence="5" type="ORF">BOX15_Mlig013776g3</name>
</gene>
<organism evidence="6 7">
    <name type="scientific">Macrostomum lignano</name>
    <dbReference type="NCBI Taxonomy" id="282301"/>
    <lineage>
        <taxon>Eukaryota</taxon>
        <taxon>Metazoa</taxon>
        <taxon>Spiralia</taxon>
        <taxon>Lophotrochozoa</taxon>
        <taxon>Platyhelminthes</taxon>
        <taxon>Rhabditophora</taxon>
        <taxon>Macrostomorpha</taxon>
        <taxon>Macrostomida</taxon>
        <taxon>Macrostomidae</taxon>
        <taxon>Macrostomum</taxon>
    </lineage>
</organism>
<dbReference type="Proteomes" id="UP000215902">
    <property type="component" value="Unassembled WGS sequence"/>
</dbReference>
<dbReference type="Gene3D" id="1.25.10.10">
    <property type="entry name" value="Leucine-rich Repeat Variant"/>
    <property type="match status" value="2"/>
</dbReference>
<evidence type="ECO:0000256" key="2">
    <source>
        <dbReference type="ARBA" id="ARBA00023242"/>
    </source>
</evidence>
<dbReference type="InterPro" id="IPR016024">
    <property type="entry name" value="ARM-type_fold"/>
</dbReference>
<dbReference type="Pfam" id="PF25458">
    <property type="entry name" value="INTS4_C"/>
    <property type="match status" value="1"/>
</dbReference>
<name>A0A267GMK6_9PLAT</name>
<evidence type="ECO:0000259" key="4">
    <source>
        <dbReference type="Pfam" id="PF25458"/>
    </source>
</evidence>
<dbReference type="OrthoDB" id="18190at2759"/>
<sequence>MAASPEVPTLSLTETEVVELEQPAPKRLKLSTGLNTTGAASAASSSMSMANPALMLIDDDISLGSVSVQFEQQLLQSVLDDRLEATADLLLSQHDVDTSGGGDVVPLMSPSARISALHRLAQTVLARLKRHRLIQSLADLLRRLSARVDTPDGRDLCQELALLMLTTATMPDSDENSTSDKSDDSVDACAEECLRCFLDILLDLSAPSSTSASASRPSGTLTSSSSVAVGEDAASVGLTLCGLDCIRRLLIHCPGLLASSTLVERLHRLLAAMVSRPDPRLVAHGLVLAGRAMSPRDRLLPPRVTSAELAGFMTGHEDPRVRWAAHACHLAWLRRASSLTAGDSPVPLELAHNAMDADDDPAVRAVCVDIALAAAVAAADAEDPDATTSVVSSEGVADADAIDAGDAAFRRLAGAMQDASPLVRVRAARALGRLAGRVSEAELAATLDRQVMTDLRLRRRPNDLQAQQRQRDRRAGAPIGDVELKDVTLLSLGSSGAFVNGFEDESSAVRAAAVRSAGRLAERCPAFADQCADVLVDMLADDIHAVRLAAVRALARLADFQLAGPQLHVCLAALKEDNAELRRGLRDLLAGCGLADTDCLRTLLAGLLDNLARYPADRHCVWRCSAAVGRRHSGLLQLAIADLLCLHPYLQGAEPMKEDPAYTAVLLAVLNATARLPQLRALLPPYAKRHYAYMRAALPSLTPALPALASAPPITAAVSVNNEEFFAATLAKVRAELQSAASGRRRLRPLLADLARLARLTPALAGRAAFAHDWCRLAAALASPTSSSTCPDAVAITYRLQLLYSGQHAETVDCLVRLRRQIAASSSSGVTLPTPPLLPDPLPAGLGRFSAALLEPTTLSGVEENRRFPAGLPLPVPVRARLRHCPRPDRVRVWLRLPDRRRVVWAPADAHWTEIDASDGVYELSTQLQVTCPQWTDAAQLQVCLAIELDDWSAEVTPCVPVNVQPQPPRRS</sequence>
<dbReference type="STRING" id="282301.A0A267GMK6"/>
<comment type="subcellular location">
    <subcellularLocation>
        <location evidence="1">Nucleus</location>
    </subcellularLocation>
</comment>
<dbReference type="InterPro" id="IPR011989">
    <property type="entry name" value="ARM-like"/>
</dbReference>
<dbReference type="EMBL" id="NIVC01002524">
    <property type="protein sequence ID" value="PAA57152.1"/>
    <property type="molecule type" value="Genomic_DNA"/>
</dbReference>
<dbReference type="EMBL" id="NIVC01000240">
    <property type="protein sequence ID" value="PAA87240.1"/>
    <property type="molecule type" value="Genomic_DNA"/>
</dbReference>
<dbReference type="InterPro" id="IPR057412">
    <property type="entry name" value="INTS4_C"/>
</dbReference>
<dbReference type="GO" id="GO:0032039">
    <property type="term" value="C:integrator complex"/>
    <property type="evidence" value="ECO:0007669"/>
    <property type="project" value="TreeGrafter"/>
</dbReference>
<protein>
    <recommendedName>
        <fullName evidence="4">Integrator complex subunit 4/Protein SIEL C-terminal Ig-like domain-containing protein</fullName>
    </recommendedName>
</protein>
<dbReference type="PANTHER" id="PTHR20938:SF0">
    <property type="entry name" value="INTEGRATOR COMPLEX SUBUNIT 4"/>
    <property type="match status" value="1"/>
</dbReference>
<dbReference type="PANTHER" id="PTHR20938">
    <property type="entry name" value="INTEGRATOR COMPLEX SUBUNIT 4"/>
    <property type="match status" value="1"/>
</dbReference>
<accession>A0A267GMK6</accession>
<dbReference type="SUPFAM" id="SSF48371">
    <property type="entry name" value="ARM repeat"/>
    <property type="match status" value="1"/>
</dbReference>
<evidence type="ECO:0000313" key="6">
    <source>
        <dbReference type="EMBL" id="PAA87240.1"/>
    </source>
</evidence>
<dbReference type="SMART" id="SM00567">
    <property type="entry name" value="EZ_HEAT"/>
    <property type="match status" value="2"/>
</dbReference>
<dbReference type="InterPro" id="IPR004155">
    <property type="entry name" value="PBS_lyase_HEAT"/>
</dbReference>
<feature type="region of interest" description="Disordered" evidence="3">
    <location>
        <begin position="458"/>
        <end position="477"/>
    </location>
</feature>
<evidence type="ECO:0000313" key="5">
    <source>
        <dbReference type="EMBL" id="PAA57152.1"/>
    </source>
</evidence>